<comment type="caution">
    <text evidence="3">The sequence shown here is derived from an EMBL/GenBank/DDBJ whole genome shotgun (WGS) entry which is preliminary data.</text>
</comment>
<feature type="compositionally biased region" description="Low complexity" evidence="1">
    <location>
        <begin position="176"/>
        <end position="226"/>
    </location>
</feature>
<evidence type="ECO:0000313" key="4">
    <source>
        <dbReference type="Proteomes" id="UP001596174"/>
    </source>
</evidence>
<feature type="signal peptide" evidence="2">
    <location>
        <begin position="1"/>
        <end position="22"/>
    </location>
</feature>
<keyword evidence="2" id="KW-0732">Signal</keyword>
<sequence length="226" mass="21605">MVKSWMSLAVVGAALAGLSACSGGNGPALDGWAQSVCSGIKAPVEAANAAQADTGAVKQGESPAALANRLAADFTALATANSRIAQAVQQAGAPKTDNGTALQADAVSELNQAAGGYTKAAADVKALPSQDQARFASGLKGVSDQVSQLAALSNTALKKLQTGELGAALAKQPGCSGSAGSAGTAAPAPTDARSASASVPSHSAAPRAGASHAGSSRSAAPASSPS</sequence>
<evidence type="ECO:0000256" key="1">
    <source>
        <dbReference type="SAM" id="MobiDB-lite"/>
    </source>
</evidence>
<gene>
    <name evidence="3" type="ORF">ACFP3V_13405</name>
</gene>
<evidence type="ECO:0000313" key="3">
    <source>
        <dbReference type="EMBL" id="MFC5908206.1"/>
    </source>
</evidence>
<evidence type="ECO:0000256" key="2">
    <source>
        <dbReference type="SAM" id="SignalP"/>
    </source>
</evidence>
<organism evidence="3 4">
    <name type="scientific">Streptacidiphilus monticola</name>
    <dbReference type="NCBI Taxonomy" id="2161674"/>
    <lineage>
        <taxon>Bacteria</taxon>
        <taxon>Bacillati</taxon>
        <taxon>Actinomycetota</taxon>
        <taxon>Actinomycetes</taxon>
        <taxon>Kitasatosporales</taxon>
        <taxon>Streptomycetaceae</taxon>
        <taxon>Streptacidiphilus</taxon>
    </lineage>
</organism>
<feature type="region of interest" description="Disordered" evidence="1">
    <location>
        <begin position="171"/>
        <end position="226"/>
    </location>
</feature>
<dbReference type="PROSITE" id="PS51257">
    <property type="entry name" value="PROKAR_LIPOPROTEIN"/>
    <property type="match status" value="1"/>
</dbReference>
<keyword evidence="4" id="KW-1185">Reference proteome</keyword>
<accession>A0ABW1G0K3</accession>
<name>A0ABW1G0K3_9ACTN</name>
<dbReference type="Proteomes" id="UP001596174">
    <property type="component" value="Unassembled WGS sequence"/>
</dbReference>
<protein>
    <submittedName>
        <fullName evidence="3">Small secreted protein</fullName>
    </submittedName>
</protein>
<proteinExistence type="predicted"/>
<feature type="chain" id="PRO_5047343409" evidence="2">
    <location>
        <begin position="23"/>
        <end position="226"/>
    </location>
</feature>
<dbReference type="RefSeq" id="WP_380583208.1">
    <property type="nucleotide sequence ID" value="NZ_JBHSQJ010000051.1"/>
</dbReference>
<reference evidence="4" key="1">
    <citation type="journal article" date="2019" name="Int. J. Syst. Evol. Microbiol.">
        <title>The Global Catalogue of Microorganisms (GCM) 10K type strain sequencing project: providing services to taxonomists for standard genome sequencing and annotation.</title>
        <authorList>
            <consortium name="The Broad Institute Genomics Platform"/>
            <consortium name="The Broad Institute Genome Sequencing Center for Infectious Disease"/>
            <person name="Wu L."/>
            <person name="Ma J."/>
        </authorList>
    </citation>
    <scope>NUCLEOTIDE SEQUENCE [LARGE SCALE GENOMIC DNA]</scope>
    <source>
        <strain evidence="4">JCM 4816</strain>
    </source>
</reference>
<dbReference type="EMBL" id="JBHSQJ010000051">
    <property type="protein sequence ID" value="MFC5908206.1"/>
    <property type="molecule type" value="Genomic_DNA"/>
</dbReference>